<dbReference type="KEGG" id="lez:GLE_0590"/>
<feature type="region of interest" description="Disordered" evidence="1">
    <location>
        <begin position="1"/>
        <end position="42"/>
    </location>
</feature>
<dbReference type="EMBL" id="CP013140">
    <property type="protein sequence ID" value="ALN55948.1"/>
    <property type="molecule type" value="Genomic_DNA"/>
</dbReference>
<organism evidence="2 3">
    <name type="scientific">Lysobacter enzymogenes</name>
    <dbReference type="NCBI Taxonomy" id="69"/>
    <lineage>
        <taxon>Bacteria</taxon>
        <taxon>Pseudomonadati</taxon>
        <taxon>Pseudomonadota</taxon>
        <taxon>Gammaproteobacteria</taxon>
        <taxon>Lysobacterales</taxon>
        <taxon>Lysobacteraceae</taxon>
        <taxon>Lysobacter</taxon>
    </lineage>
</organism>
<sequence length="42" mass="4828">MARHPDRALRPAAMRTVPTPPRRIHDRTLAAADRRIPEETAR</sequence>
<evidence type="ECO:0000313" key="3">
    <source>
        <dbReference type="Proteomes" id="UP000061569"/>
    </source>
</evidence>
<reference evidence="2 3" key="1">
    <citation type="submission" date="2015-11" db="EMBL/GenBank/DDBJ databases">
        <title>Genome sequences of Lysobacter enzymogenes strain C3 and Lysobacter antibioticus ATCC 29479.</title>
        <authorList>
            <person name="Kobayashi D.Y."/>
        </authorList>
    </citation>
    <scope>NUCLEOTIDE SEQUENCE [LARGE SCALE GENOMIC DNA]</scope>
    <source>
        <strain evidence="2 3">C3</strain>
    </source>
</reference>
<accession>A0A0S2DBN9</accession>
<evidence type="ECO:0000256" key="1">
    <source>
        <dbReference type="SAM" id="MobiDB-lite"/>
    </source>
</evidence>
<protein>
    <submittedName>
        <fullName evidence="2">Uncharacterized protein</fullName>
    </submittedName>
</protein>
<gene>
    <name evidence="2" type="ORF">GLE_0590</name>
</gene>
<dbReference type="Proteomes" id="UP000061569">
    <property type="component" value="Chromosome"/>
</dbReference>
<feature type="compositionally biased region" description="Basic and acidic residues" evidence="1">
    <location>
        <begin position="26"/>
        <end position="42"/>
    </location>
</feature>
<dbReference type="AlphaFoldDB" id="A0A0S2DBN9"/>
<proteinExistence type="predicted"/>
<name>A0A0S2DBN9_LYSEN</name>
<evidence type="ECO:0000313" key="2">
    <source>
        <dbReference type="EMBL" id="ALN55948.1"/>
    </source>
</evidence>